<name>A0A429GER8_9CREN</name>
<dbReference type="EMBL" id="RCOS01000160">
    <property type="protein sequence ID" value="RSN72309.1"/>
    <property type="molecule type" value="Genomic_DNA"/>
</dbReference>
<feature type="transmembrane region" description="Helical" evidence="5">
    <location>
        <begin position="194"/>
        <end position="215"/>
    </location>
</feature>
<dbReference type="PANTHER" id="PTHR43027">
    <property type="entry name" value="DOXORUBICIN RESISTANCE ABC TRANSPORTER PERMEASE PROTEIN DRRC-RELATED"/>
    <property type="match status" value="1"/>
</dbReference>
<comment type="subcellular location">
    <subcellularLocation>
        <location evidence="1">Membrane</location>
        <topology evidence="1">Multi-pass membrane protein</topology>
    </subcellularLocation>
</comment>
<feature type="transmembrane region" description="Helical" evidence="5">
    <location>
        <begin position="162"/>
        <end position="182"/>
    </location>
</feature>
<dbReference type="PRINTS" id="PR00164">
    <property type="entry name" value="ABC2TRNSPORT"/>
</dbReference>
<organism evidence="7 8">
    <name type="scientific">Candidatus Methanodesulfokora washburnensis</name>
    <dbReference type="NCBI Taxonomy" id="2478471"/>
    <lineage>
        <taxon>Archaea</taxon>
        <taxon>Thermoproteota</taxon>
        <taxon>Candidatus Korarchaeia</taxon>
        <taxon>Candidatus Korarchaeia incertae sedis</taxon>
        <taxon>Candidatus Methanodesulfokora</taxon>
    </lineage>
</organism>
<protein>
    <submittedName>
        <fullName evidence="7">ABC transporter permease</fullName>
    </submittedName>
</protein>
<dbReference type="GO" id="GO:0140359">
    <property type="term" value="F:ABC-type transporter activity"/>
    <property type="evidence" value="ECO:0007669"/>
    <property type="project" value="InterPro"/>
</dbReference>
<evidence type="ECO:0000313" key="7">
    <source>
        <dbReference type="EMBL" id="RSN72309.1"/>
    </source>
</evidence>
<keyword evidence="2 5" id="KW-0812">Transmembrane</keyword>
<dbReference type="PIRSF" id="PIRSF006648">
    <property type="entry name" value="DrrB"/>
    <property type="match status" value="1"/>
</dbReference>
<evidence type="ECO:0000313" key="8">
    <source>
        <dbReference type="Proteomes" id="UP000277582"/>
    </source>
</evidence>
<sequence>MALSASSLLRGRGREVEAYTPRKLRESLYSVFVSSWSEVKIYFRYRASMIIGLITTPMWVLFFVLNFNLFLPPAYRGLVQRSLMWSFIFLEMFSEAIWNLGMSLRRMKEMGIIEHVIATGSLFSTLLGRLSRIITDTIIYGIYMILFFYLALGVDISIRSPVLFLISAAMALASCFGFSSIFSSLSYGRRNVAALINILQFPVMIASGIILPAWVLPPQLRIIALISPLTYPFDLMRNAATGEQTLLDIRLELFLSLISAIFMMLISKKFIERVERKEMTGEVPGTL</sequence>
<dbReference type="InterPro" id="IPR000412">
    <property type="entry name" value="ABC_2_transport"/>
</dbReference>
<evidence type="ECO:0000256" key="4">
    <source>
        <dbReference type="ARBA" id="ARBA00023136"/>
    </source>
</evidence>
<feature type="transmembrane region" description="Helical" evidence="5">
    <location>
        <begin position="83"/>
        <end position="101"/>
    </location>
</feature>
<dbReference type="Pfam" id="PF01061">
    <property type="entry name" value="ABC2_membrane"/>
    <property type="match status" value="1"/>
</dbReference>
<dbReference type="GO" id="GO:0043190">
    <property type="term" value="C:ATP-binding cassette (ABC) transporter complex"/>
    <property type="evidence" value="ECO:0007669"/>
    <property type="project" value="InterPro"/>
</dbReference>
<feature type="transmembrane region" description="Helical" evidence="5">
    <location>
        <begin position="253"/>
        <end position="271"/>
    </location>
</feature>
<evidence type="ECO:0000259" key="6">
    <source>
        <dbReference type="Pfam" id="PF01061"/>
    </source>
</evidence>
<dbReference type="Proteomes" id="UP000277582">
    <property type="component" value="Unassembled WGS sequence"/>
</dbReference>
<gene>
    <name evidence="7" type="ORF">D6D85_14320</name>
</gene>
<evidence type="ECO:0000256" key="3">
    <source>
        <dbReference type="ARBA" id="ARBA00022989"/>
    </source>
</evidence>
<evidence type="ECO:0000256" key="2">
    <source>
        <dbReference type="ARBA" id="ARBA00022692"/>
    </source>
</evidence>
<keyword evidence="3 5" id="KW-1133">Transmembrane helix</keyword>
<keyword evidence="8" id="KW-1185">Reference proteome</keyword>
<keyword evidence="4 5" id="KW-0472">Membrane</keyword>
<comment type="caution">
    <text evidence="7">The sequence shown here is derived from an EMBL/GenBank/DDBJ whole genome shotgun (WGS) entry which is preliminary data.</text>
</comment>
<evidence type="ECO:0000256" key="1">
    <source>
        <dbReference type="ARBA" id="ARBA00004141"/>
    </source>
</evidence>
<proteinExistence type="predicted"/>
<dbReference type="InterPro" id="IPR013525">
    <property type="entry name" value="ABC2_TM"/>
</dbReference>
<dbReference type="PANTHER" id="PTHR43027:SF1">
    <property type="entry name" value="DOXORUBICIN RESISTANCE ABC TRANSPORTER PERMEASE PROTEIN DRRC-RELATED"/>
    <property type="match status" value="1"/>
</dbReference>
<feature type="domain" description="ABC-2 type transporter transmembrane" evidence="6">
    <location>
        <begin position="31"/>
        <end position="238"/>
    </location>
</feature>
<dbReference type="AlphaFoldDB" id="A0A429GER8"/>
<accession>A0A429GER8</accession>
<evidence type="ECO:0000256" key="5">
    <source>
        <dbReference type="SAM" id="Phobius"/>
    </source>
</evidence>
<reference evidence="7 8" key="1">
    <citation type="submission" date="2018-10" db="EMBL/GenBank/DDBJ databases">
        <title>Co-occurring genomic capacity for anaerobic methane metabolism and dissimilatory sulfite reduction discovered in the Korarchaeota.</title>
        <authorList>
            <person name="Mckay L.J."/>
            <person name="Dlakic M."/>
            <person name="Fields M.W."/>
            <person name="Delmont T.O."/>
            <person name="Eren A.M."/>
            <person name="Jay Z.J."/>
            <person name="Klingelsmith K.B."/>
            <person name="Rusch D.B."/>
            <person name="Inskeep W.P."/>
        </authorList>
    </citation>
    <scope>NUCLEOTIDE SEQUENCE [LARGE SCALE GENOMIC DNA]</scope>
    <source>
        <strain evidence="7 8">MDKW</strain>
    </source>
</reference>
<feature type="transmembrane region" description="Helical" evidence="5">
    <location>
        <begin position="137"/>
        <end position="156"/>
    </location>
</feature>
<feature type="transmembrane region" description="Helical" evidence="5">
    <location>
        <begin position="50"/>
        <end position="71"/>
    </location>
</feature>
<dbReference type="InterPro" id="IPR052902">
    <property type="entry name" value="ABC-2_transporter"/>
</dbReference>